<dbReference type="InterPro" id="IPR035965">
    <property type="entry name" value="PAS-like_dom_sf"/>
</dbReference>
<dbReference type="RefSeq" id="WP_135870065.1">
    <property type="nucleotide sequence ID" value="NZ_SRSC01000002.1"/>
</dbReference>
<dbReference type="InterPro" id="IPR005467">
    <property type="entry name" value="His_kinase_dom"/>
</dbReference>
<organism evidence="9 10">
    <name type="scientific">Geomonas terrae</name>
    <dbReference type="NCBI Taxonomy" id="2562681"/>
    <lineage>
        <taxon>Bacteria</taxon>
        <taxon>Pseudomonadati</taxon>
        <taxon>Thermodesulfobacteriota</taxon>
        <taxon>Desulfuromonadia</taxon>
        <taxon>Geobacterales</taxon>
        <taxon>Geobacteraceae</taxon>
        <taxon>Geomonas</taxon>
    </lineage>
</organism>
<dbReference type="SMART" id="SM00388">
    <property type="entry name" value="HisKA"/>
    <property type="match status" value="1"/>
</dbReference>
<gene>
    <name evidence="9" type="ORF">E4633_09815</name>
</gene>
<comment type="catalytic activity">
    <reaction evidence="1">
        <text>ATP + protein L-histidine = ADP + protein N-phospho-L-histidine.</text>
        <dbReference type="EC" id="2.7.13.3"/>
    </reaction>
</comment>
<feature type="domain" description="PAC" evidence="8">
    <location>
        <begin position="321"/>
        <end position="373"/>
    </location>
</feature>
<dbReference type="Gene3D" id="1.10.287.130">
    <property type="match status" value="1"/>
</dbReference>
<dbReference type="InterPro" id="IPR036890">
    <property type="entry name" value="HATPase_C_sf"/>
</dbReference>
<keyword evidence="6" id="KW-0812">Transmembrane</keyword>
<keyword evidence="10" id="KW-1185">Reference proteome</keyword>
<evidence type="ECO:0000259" key="7">
    <source>
        <dbReference type="PROSITE" id="PS50109"/>
    </source>
</evidence>
<dbReference type="SUPFAM" id="SSF55874">
    <property type="entry name" value="ATPase domain of HSP90 chaperone/DNA topoisomerase II/histidine kinase"/>
    <property type="match status" value="1"/>
</dbReference>
<evidence type="ECO:0000313" key="9">
    <source>
        <dbReference type="EMBL" id="TGU72590.1"/>
    </source>
</evidence>
<dbReference type="NCBIfam" id="TIGR00229">
    <property type="entry name" value="sensory_box"/>
    <property type="match status" value="1"/>
</dbReference>
<dbReference type="SUPFAM" id="SSF47384">
    <property type="entry name" value="Homodimeric domain of signal transducing histidine kinase"/>
    <property type="match status" value="1"/>
</dbReference>
<dbReference type="PANTHER" id="PTHR43304:SF1">
    <property type="entry name" value="PAC DOMAIN-CONTAINING PROTEIN"/>
    <property type="match status" value="1"/>
</dbReference>
<dbReference type="Gene3D" id="3.30.450.290">
    <property type="match status" value="1"/>
</dbReference>
<dbReference type="InterPro" id="IPR004358">
    <property type="entry name" value="Sig_transdc_His_kin-like_C"/>
</dbReference>
<dbReference type="SMART" id="SM00387">
    <property type="entry name" value="HATPase_c"/>
    <property type="match status" value="1"/>
</dbReference>
<sequence length="626" mass="70047">MVTQIHTIRRFSIVLALFWTAGIAVSLLWFYKHEQDTVLEIARAEARATYEKDSLYRRWATNHGGVYVTVSASSPPNPNLAMVPERDVVTPSGRALTLVNPAYMTRQVFELADSQKNLVRGHITSLKPIRPENVPDPWEARALLKFEQGVKEVSEVQVINGRRYMRLMRPFVTEEGCLKCHARQGYKVGDIRGGISASVPIEPNEGAFASVIMGGVASHSILWLLGVGMIGTGSRVLTRSARVLEKSEERYRTVADYTDDWEYWQAPDRTFRYVSPSCKKLCGYGHEAFYADHTLIERVIHPDDLAAYLDHEHASFDGNPSPIDFRIVRPDGEVRWISHICRVVYTKEGAESGVRASNRDITDRKRADEALREQALLLESEVRERKERELELEAKNAELERFTYTVSHDLKSPLITIKGFAGAVIKDLQNGQSQRLDGDVRRIMAAADKMTALLDDLLELSRVGRIVNAPTLIDMNALTHEVLAQLAGPLEQRGVEVLLQQELPTVWGDQRRICEVLQNLLENAIKYAGEQPHPCIEIGVRDGEEGAVFTVRDNGMGVAQQYHETIFGLFNKLDARSEGTGIGLALARRIIEFHGGRLWVESEGAGQGSTFCFTLNMTPPAAATES</sequence>
<dbReference type="CDD" id="cd00082">
    <property type="entry name" value="HisKA"/>
    <property type="match status" value="1"/>
</dbReference>
<dbReference type="InterPro" id="IPR000700">
    <property type="entry name" value="PAS-assoc_C"/>
</dbReference>
<dbReference type="SMART" id="SM00086">
    <property type="entry name" value="PAC"/>
    <property type="match status" value="1"/>
</dbReference>
<dbReference type="InterPro" id="IPR021796">
    <property type="entry name" value="Tll0287-like_dom"/>
</dbReference>
<dbReference type="CDD" id="cd00130">
    <property type="entry name" value="PAS"/>
    <property type="match status" value="1"/>
</dbReference>
<dbReference type="Pfam" id="PF02518">
    <property type="entry name" value="HATPase_c"/>
    <property type="match status" value="1"/>
</dbReference>
<evidence type="ECO:0000256" key="3">
    <source>
        <dbReference type="ARBA" id="ARBA00022553"/>
    </source>
</evidence>
<evidence type="ECO:0000256" key="6">
    <source>
        <dbReference type="SAM" id="Phobius"/>
    </source>
</evidence>
<dbReference type="FunFam" id="3.30.565.10:FF:000006">
    <property type="entry name" value="Sensor histidine kinase WalK"/>
    <property type="match status" value="1"/>
</dbReference>
<dbReference type="InterPro" id="IPR001610">
    <property type="entry name" value="PAC"/>
</dbReference>
<comment type="caution">
    <text evidence="9">The sequence shown here is derived from an EMBL/GenBank/DDBJ whole genome shotgun (WGS) entry which is preliminary data.</text>
</comment>
<dbReference type="PROSITE" id="PS50109">
    <property type="entry name" value="HIS_KIN"/>
    <property type="match status" value="1"/>
</dbReference>
<name>A0A4S1CHJ7_9BACT</name>
<dbReference type="EC" id="2.7.13.3" evidence="2"/>
<evidence type="ECO:0000259" key="8">
    <source>
        <dbReference type="PROSITE" id="PS50113"/>
    </source>
</evidence>
<dbReference type="Gene3D" id="3.30.450.20">
    <property type="entry name" value="PAS domain"/>
    <property type="match status" value="1"/>
</dbReference>
<dbReference type="AlphaFoldDB" id="A0A4S1CHJ7"/>
<dbReference type="Pfam" id="PF00512">
    <property type="entry name" value="HisKA"/>
    <property type="match status" value="1"/>
</dbReference>
<feature type="transmembrane region" description="Helical" evidence="6">
    <location>
        <begin position="12"/>
        <end position="31"/>
    </location>
</feature>
<dbReference type="PROSITE" id="PS50113">
    <property type="entry name" value="PAC"/>
    <property type="match status" value="1"/>
</dbReference>
<protein>
    <recommendedName>
        <fullName evidence="2">histidine kinase</fullName>
        <ecNumber evidence="2">2.7.13.3</ecNumber>
    </recommendedName>
</protein>
<dbReference type="InterPro" id="IPR013655">
    <property type="entry name" value="PAS_fold_3"/>
</dbReference>
<evidence type="ECO:0000256" key="4">
    <source>
        <dbReference type="ARBA" id="ARBA00022679"/>
    </source>
</evidence>
<keyword evidence="5" id="KW-0418">Kinase</keyword>
<reference evidence="9 10" key="1">
    <citation type="submission" date="2019-04" db="EMBL/GenBank/DDBJ databases">
        <title>Geobacter oryzae sp. nov., ferric-reducing bacteria isolated from paddy soil.</title>
        <authorList>
            <person name="Xu Z."/>
            <person name="Masuda Y."/>
            <person name="Itoh H."/>
            <person name="Senoo K."/>
        </authorList>
    </citation>
    <scope>NUCLEOTIDE SEQUENCE [LARGE SCALE GENOMIC DNA]</scope>
    <source>
        <strain evidence="9 10">Red111</strain>
    </source>
</reference>
<keyword evidence="6" id="KW-0472">Membrane</keyword>
<feature type="domain" description="Histidine kinase" evidence="7">
    <location>
        <begin position="405"/>
        <end position="619"/>
    </location>
</feature>
<dbReference type="PRINTS" id="PR00344">
    <property type="entry name" value="BCTRLSENSOR"/>
</dbReference>
<dbReference type="SUPFAM" id="SSF55785">
    <property type="entry name" value="PYP-like sensor domain (PAS domain)"/>
    <property type="match status" value="1"/>
</dbReference>
<evidence type="ECO:0000313" key="10">
    <source>
        <dbReference type="Proteomes" id="UP000306416"/>
    </source>
</evidence>
<dbReference type="InterPro" id="IPR052162">
    <property type="entry name" value="Sensor_kinase/Photoreceptor"/>
</dbReference>
<dbReference type="PANTHER" id="PTHR43304">
    <property type="entry name" value="PHYTOCHROME-LIKE PROTEIN CPH1"/>
    <property type="match status" value="1"/>
</dbReference>
<dbReference type="Gene3D" id="3.30.565.10">
    <property type="entry name" value="Histidine kinase-like ATPase, C-terminal domain"/>
    <property type="match status" value="1"/>
</dbReference>
<dbReference type="InterPro" id="IPR000014">
    <property type="entry name" value="PAS"/>
</dbReference>
<dbReference type="InterPro" id="IPR036097">
    <property type="entry name" value="HisK_dim/P_sf"/>
</dbReference>
<evidence type="ECO:0000256" key="1">
    <source>
        <dbReference type="ARBA" id="ARBA00000085"/>
    </source>
</evidence>
<keyword evidence="4" id="KW-0808">Transferase</keyword>
<dbReference type="GO" id="GO:0000155">
    <property type="term" value="F:phosphorelay sensor kinase activity"/>
    <property type="evidence" value="ECO:0007669"/>
    <property type="project" value="InterPro"/>
</dbReference>
<dbReference type="InterPro" id="IPR003661">
    <property type="entry name" value="HisK_dim/P_dom"/>
</dbReference>
<dbReference type="Pfam" id="PF08447">
    <property type="entry name" value="PAS_3"/>
    <property type="match status" value="1"/>
</dbReference>
<dbReference type="InterPro" id="IPR003594">
    <property type="entry name" value="HATPase_dom"/>
</dbReference>
<dbReference type="EMBL" id="SRSC01000002">
    <property type="protein sequence ID" value="TGU72590.1"/>
    <property type="molecule type" value="Genomic_DNA"/>
</dbReference>
<dbReference type="Proteomes" id="UP000306416">
    <property type="component" value="Unassembled WGS sequence"/>
</dbReference>
<keyword evidence="6" id="KW-1133">Transmembrane helix</keyword>
<proteinExistence type="predicted"/>
<accession>A0A4S1CHJ7</accession>
<evidence type="ECO:0000256" key="2">
    <source>
        <dbReference type="ARBA" id="ARBA00012438"/>
    </source>
</evidence>
<keyword evidence="3" id="KW-0597">Phosphoprotein</keyword>
<evidence type="ECO:0000256" key="5">
    <source>
        <dbReference type="ARBA" id="ARBA00022777"/>
    </source>
</evidence>
<dbReference type="Pfam" id="PF11845">
    <property type="entry name" value="Tll0287-like"/>
    <property type="match status" value="1"/>
</dbReference>